<evidence type="ECO:0000313" key="4">
    <source>
        <dbReference type="EMBL" id="CAL5136486.1"/>
    </source>
</evidence>
<dbReference type="GO" id="GO:0046491">
    <property type="term" value="P:L-methylmalonyl-CoA metabolic process"/>
    <property type="evidence" value="ECO:0007669"/>
    <property type="project" value="TreeGrafter"/>
</dbReference>
<dbReference type="NCBIfam" id="TIGR03081">
    <property type="entry name" value="metmalonyl_epim"/>
    <property type="match status" value="1"/>
</dbReference>
<name>A0AAV2TJC5_CALDB</name>
<comment type="similarity">
    <text evidence="1">Belongs to the methylmalonyl-CoA epimerase family.</text>
</comment>
<dbReference type="EMBL" id="CAXLJL010000323">
    <property type="protein sequence ID" value="CAL5136486.1"/>
    <property type="molecule type" value="Genomic_DNA"/>
</dbReference>
<dbReference type="AlphaFoldDB" id="A0AAV2TJC5"/>
<protein>
    <recommendedName>
        <fullName evidence="3">VOC domain-containing protein</fullName>
    </recommendedName>
</protein>
<feature type="domain" description="VOC" evidence="3">
    <location>
        <begin position="25"/>
        <end position="154"/>
    </location>
</feature>
<reference evidence="4" key="1">
    <citation type="submission" date="2024-06" db="EMBL/GenBank/DDBJ databases">
        <authorList>
            <person name="Liu X."/>
            <person name="Lenzi L."/>
            <person name="Haldenby T S."/>
            <person name="Uol C."/>
        </authorList>
    </citation>
    <scope>NUCLEOTIDE SEQUENCE</scope>
</reference>
<dbReference type="InterPro" id="IPR051785">
    <property type="entry name" value="MMCE/EMCE_epimerase"/>
</dbReference>
<evidence type="ECO:0000256" key="2">
    <source>
        <dbReference type="ARBA" id="ARBA00022723"/>
    </source>
</evidence>
<dbReference type="GO" id="GO:0005739">
    <property type="term" value="C:mitochondrion"/>
    <property type="evidence" value="ECO:0007669"/>
    <property type="project" value="TreeGrafter"/>
</dbReference>
<gene>
    <name evidence="4" type="ORF">CDAUBV1_LOCUS10575</name>
</gene>
<dbReference type="CDD" id="cd07249">
    <property type="entry name" value="MMCE"/>
    <property type="match status" value="1"/>
</dbReference>
<organism evidence="4 5">
    <name type="scientific">Calicophoron daubneyi</name>
    <name type="common">Rumen fluke</name>
    <name type="synonym">Paramphistomum daubneyi</name>
    <dbReference type="NCBI Taxonomy" id="300641"/>
    <lineage>
        <taxon>Eukaryota</taxon>
        <taxon>Metazoa</taxon>
        <taxon>Spiralia</taxon>
        <taxon>Lophotrochozoa</taxon>
        <taxon>Platyhelminthes</taxon>
        <taxon>Trematoda</taxon>
        <taxon>Digenea</taxon>
        <taxon>Plagiorchiida</taxon>
        <taxon>Pronocephalata</taxon>
        <taxon>Paramphistomoidea</taxon>
        <taxon>Paramphistomidae</taxon>
        <taxon>Calicophoron</taxon>
    </lineage>
</organism>
<dbReference type="PANTHER" id="PTHR43048:SF3">
    <property type="entry name" value="METHYLMALONYL-COA EPIMERASE, MITOCHONDRIAL"/>
    <property type="match status" value="1"/>
</dbReference>
<sequence length="158" mass="17503">MSGRFQSVLKIAQRFVTGKPWKVTGLNHVAIAVPNVEKAAQFYRETYGLEVDPPKKAEAHGVCFSFVHMGNTKIELISPLNDKSPIAKFMEKNKNGGIHHICIEVDKLDPTIASLKEKNIRFTAPEPKIGASGVPVIFAHPKDTQSVLTEFEATHQKK</sequence>
<dbReference type="PANTHER" id="PTHR43048">
    <property type="entry name" value="METHYLMALONYL-COA EPIMERASE"/>
    <property type="match status" value="1"/>
</dbReference>
<accession>A0AAV2TJC5</accession>
<dbReference type="Pfam" id="PF13669">
    <property type="entry name" value="Glyoxalase_4"/>
    <property type="match status" value="1"/>
</dbReference>
<dbReference type="SUPFAM" id="SSF54593">
    <property type="entry name" value="Glyoxalase/Bleomycin resistance protein/Dihydroxybiphenyl dioxygenase"/>
    <property type="match status" value="1"/>
</dbReference>
<evidence type="ECO:0000256" key="1">
    <source>
        <dbReference type="ARBA" id="ARBA00009308"/>
    </source>
</evidence>
<dbReference type="PROSITE" id="PS51819">
    <property type="entry name" value="VOC"/>
    <property type="match status" value="1"/>
</dbReference>
<comment type="caution">
    <text evidence="4">The sequence shown here is derived from an EMBL/GenBank/DDBJ whole genome shotgun (WGS) entry which is preliminary data.</text>
</comment>
<evidence type="ECO:0000313" key="5">
    <source>
        <dbReference type="Proteomes" id="UP001497525"/>
    </source>
</evidence>
<proteinExistence type="inferred from homology"/>
<dbReference type="GO" id="GO:0004493">
    <property type="term" value="F:methylmalonyl-CoA epimerase activity"/>
    <property type="evidence" value="ECO:0007669"/>
    <property type="project" value="TreeGrafter"/>
</dbReference>
<dbReference type="InterPro" id="IPR029068">
    <property type="entry name" value="Glyas_Bleomycin-R_OHBP_Dase"/>
</dbReference>
<dbReference type="GO" id="GO:0046872">
    <property type="term" value="F:metal ion binding"/>
    <property type="evidence" value="ECO:0007669"/>
    <property type="project" value="UniProtKB-KW"/>
</dbReference>
<evidence type="ECO:0000259" key="3">
    <source>
        <dbReference type="PROSITE" id="PS51819"/>
    </source>
</evidence>
<dbReference type="InterPro" id="IPR017515">
    <property type="entry name" value="MeMalonyl-CoA_epimerase"/>
</dbReference>
<keyword evidence="2" id="KW-0479">Metal-binding</keyword>
<dbReference type="InterPro" id="IPR037523">
    <property type="entry name" value="VOC_core"/>
</dbReference>
<dbReference type="Gene3D" id="3.10.180.10">
    <property type="entry name" value="2,3-Dihydroxybiphenyl 1,2-Dioxygenase, domain 1"/>
    <property type="match status" value="1"/>
</dbReference>
<dbReference type="Proteomes" id="UP001497525">
    <property type="component" value="Unassembled WGS sequence"/>
</dbReference>